<dbReference type="SFLD" id="SFLDG00002">
    <property type="entry name" value="C1.7:_P-type_atpase_like"/>
    <property type="match status" value="1"/>
</dbReference>
<evidence type="ECO:0000256" key="1">
    <source>
        <dbReference type="ARBA" id="ARBA00004651"/>
    </source>
</evidence>
<dbReference type="SMART" id="SM00831">
    <property type="entry name" value="Cation_ATPase_N"/>
    <property type="match status" value="1"/>
</dbReference>
<dbReference type="PRINTS" id="PR00121">
    <property type="entry name" value="NAKATPASE"/>
</dbReference>
<dbReference type="InterPro" id="IPR023298">
    <property type="entry name" value="ATPase_P-typ_TM_dom_sf"/>
</dbReference>
<comment type="caution">
    <text evidence="12">The sequence shown here is derived from an EMBL/GenBank/DDBJ whole genome shotgun (WGS) entry which is preliminary data.</text>
</comment>
<proteinExistence type="inferred from homology"/>
<dbReference type="GO" id="GO:0005886">
    <property type="term" value="C:plasma membrane"/>
    <property type="evidence" value="ECO:0007669"/>
    <property type="project" value="UniProtKB-SubCell"/>
</dbReference>
<keyword evidence="3" id="KW-1003">Cell membrane</keyword>
<comment type="subcellular location">
    <subcellularLocation>
        <location evidence="1">Cell membrane</location>
        <topology evidence="1">Multi-pass membrane protein</topology>
    </subcellularLocation>
</comment>
<evidence type="ECO:0000256" key="9">
    <source>
        <dbReference type="ARBA" id="ARBA00023136"/>
    </source>
</evidence>
<evidence type="ECO:0000256" key="6">
    <source>
        <dbReference type="ARBA" id="ARBA00022840"/>
    </source>
</evidence>
<feature type="transmembrane region" description="Helical" evidence="10">
    <location>
        <begin position="299"/>
        <end position="321"/>
    </location>
</feature>
<feature type="transmembrane region" description="Helical" evidence="10">
    <location>
        <begin position="56"/>
        <end position="73"/>
    </location>
</feature>
<feature type="transmembrane region" description="Helical" evidence="10">
    <location>
        <begin position="781"/>
        <end position="802"/>
    </location>
</feature>
<evidence type="ECO:0000256" key="3">
    <source>
        <dbReference type="ARBA" id="ARBA00022475"/>
    </source>
</evidence>
<dbReference type="SUPFAM" id="SSF56784">
    <property type="entry name" value="HAD-like"/>
    <property type="match status" value="1"/>
</dbReference>
<dbReference type="NCBIfam" id="TIGR01494">
    <property type="entry name" value="ATPase_P-type"/>
    <property type="match status" value="2"/>
</dbReference>
<evidence type="ECO:0000313" key="13">
    <source>
        <dbReference type="Proteomes" id="UP001198962"/>
    </source>
</evidence>
<keyword evidence="7" id="KW-1278">Translocase</keyword>
<dbReference type="Pfam" id="PF13246">
    <property type="entry name" value="Cation_ATPase"/>
    <property type="match status" value="1"/>
</dbReference>
<dbReference type="GO" id="GO:0019829">
    <property type="term" value="F:ATPase-coupled monoatomic cation transmembrane transporter activity"/>
    <property type="evidence" value="ECO:0007669"/>
    <property type="project" value="TreeGrafter"/>
</dbReference>
<dbReference type="Gene3D" id="3.40.1110.10">
    <property type="entry name" value="Calcium-transporting ATPase, cytoplasmic domain N"/>
    <property type="match status" value="1"/>
</dbReference>
<name>A0AAE3AP54_9FIRM</name>
<sequence>MGEWYRYSGKEVCRQFQVSEHGLSKKQAEKRLVQIGENCLSGQREKKVWQVFAEQFADLLVWILLGAGIISALSGDFESTAVIGAVLILNAVLGTVQHEKARKSLESLRAMSVPSAHVLRDGTVIEIPSRAIVPGDLLILSAGDLVSADGRVLESHGLRVNESALTGEAESACKQEQVILAGISERNRTDDKIRDYNHLAEHSGDYQEDGSIGIGDQTNMVFSGSLVTAGRGIAVVTATGMKTEIGKIAGMMNETQEKETPLELSMERFGSRLAGGILIICALIFVLSLYRRMPVLEALMFAVALAVAAIPEALGSIVTIVQAMGTQQMAKEHAIIKDLKAVESLGCVSVICSDKTGTLTRNQMHVEEFWSGGRGVKNGAESESMLLLASVLNNDGHGEIGDPMEKALLKNAGQAGIAVEKLQREYPRVDEIPFDSRRKRMTTLHACPDGAELLIVKGAWEVVIELCTEIQTPTGVRTMDAGWRRQIAQETASWAKNGFRILAFAFRKSKEREASRERGLRYGEKLERIDSRDRVDKKNLIFLGMVAFLDPPRAESQMAVATAKRAGIRTIMITGDHKGTAEAIAEKVGIKDPNRNDQTVTGAELDRMTEEELMGKLERISVYARVSPEHKIRIVRAWQERGKIVAMTGDGVNDAPALRMADIGIAMGNGGTQVSRDASSMILTDDNFATIVKAVANGRNVYRNIRHAIEFLLSGNMAGILCVLYTSILALPVPFEPVHLLFINLVTDSLPAIAIGMEAQEEGLLDLPPRNPKESIVTRKLALEILFQGGLIACSTMMAYAVGIHDNATTASTMAFASLTLARLFHGFNCRSRHSLCRIGILSNLWTVLALVAGTALLGAVLFLPNLQSLFETADLNVRQTTALFLIALLPTIVIQGGKILREALE</sequence>
<dbReference type="Pfam" id="PF00689">
    <property type="entry name" value="Cation_ATPase_C"/>
    <property type="match status" value="1"/>
</dbReference>
<feature type="transmembrane region" description="Helical" evidence="10">
    <location>
        <begin position="711"/>
        <end position="733"/>
    </location>
</feature>
<dbReference type="InterPro" id="IPR004014">
    <property type="entry name" value="ATPase_P-typ_cation-transptr_N"/>
</dbReference>
<keyword evidence="9 10" id="KW-0472">Membrane</keyword>
<dbReference type="SFLD" id="SFLDS00003">
    <property type="entry name" value="Haloacid_Dehalogenase"/>
    <property type="match status" value="1"/>
</dbReference>
<accession>A0AAE3AP54</accession>
<dbReference type="InterPro" id="IPR001757">
    <property type="entry name" value="P_typ_ATPase"/>
</dbReference>
<gene>
    <name evidence="12" type="ORF">LKD32_09995</name>
</gene>
<dbReference type="PANTHER" id="PTHR43294">
    <property type="entry name" value="SODIUM/POTASSIUM-TRANSPORTING ATPASE SUBUNIT ALPHA"/>
    <property type="match status" value="1"/>
</dbReference>
<dbReference type="Proteomes" id="UP001198962">
    <property type="component" value="Unassembled WGS sequence"/>
</dbReference>
<evidence type="ECO:0000256" key="4">
    <source>
        <dbReference type="ARBA" id="ARBA00022692"/>
    </source>
</evidence>
<keyword evidence="5" id="KW-0547">Nucleotide-binding</keyword>
<dbReference type="AlphaFoldDB" id="A0AAE3AP54"/>
<feature type="transmembrane region" description="Helical" evidence="10">
    <location>
        <begin position="883"/>
        <end position="901"/>
    </location>
</feature>
<keyword evidence="13" id="KW-1185">Reference proteome</keyword>
<dbReference type="Pfam" id="PF00122">
    <property type="entry name" value="E1-E2_ATPase"/>
    <property type="match status" value="1"/>
</dbReference>
<reference evidence="12" key="1">
    <citation type="submission" date="2021-10" db="EMBL/GenBank/DDBJ databases">
        <title>Anaerobic single-cell dispensing facilitates the cultivation of human gut bacteria.</title>
        <authorList>
            <person name="Afrizal A."/>
        </authorList>
    </citation>
    <scope>NUCLEOTIDE SEQUENCE</scope>
    <source>
        <strain evidence="12">CLA-AA-H274</strain>
    </source>
</reference>
<feature type="domain" description="Cation-transporting P-type ATPase N-terminal" evidence="11">
    <location>
        <begin position="3"/>
        <end position="76"/>
    </location>
</feature>
<keyword evidence="4 10" id="KW-0812">Transmembrane</keyword>
<evidence type="ECO:0000256" key="5">
    <source>
        <dbReference type="ARBA" id="ARBA00022741"/>
    </source>
</evidence>
<dbReference type="FunFam" id="3.40.50.1000:FF:000001">
    <property type="entry name" value="Phospholipid-transporting ATPase IC"/>
    <property type="match status" value="1"/>
</dbReference>
<protein>
    <submittedName>
        <fullName evidence="12">Cation-translocating P-type ATPase</fullName>
    </submittedName>
</protein>
<dbReference type="FunFam" id="3.40.50.1000:FF:000028">
    <property type="entry name" value="Calcium-transporting P-type ATPase, putative"/>
    <property type="match status" value="1"/>
</dbReference>
<comment type="similarity">
    <text evidence="2">Belongs to the cation transport ATPase (P-type) (TC 3.A.3) family. Type IIA subfamily.</text>
</comment>
<dbReference type="InterPro" id="IPR006068">
    <property type="entry name" value="ATPase_P-typ_cation-transptr_C"/>
</dbReference>
<dbReference type="RefSeq" id="WP_308451569.1">
    <property type="nucleotide sequence ID" value="NZ_JAJEPU010000028.1"/>
</dbReference>
<dbReference type="Pfam" id="PF00690">
    <property type="entry name" value="Cation_ATPase_N"/>
    <property type="match status" value="1"/>
</dbReference>
<dbReference type="InterPro" id="IPR008250">
    <property type="entry name" value="ATPase_P-typ_transduc_dom_A_sf"/>
</dbReference>
<evidence type="ECO:0000313" key="12">
    <source>
        <dbReference type="EMBL" id="MCC2165201.1"/>
    </source>
</evidence>
<keyword evidence="8 10" id="KW-1133">Transmembrane helix</keyword>
<dbReference type="InterPro" id="IPR059000">
    <property type="entry name" value="ATPase_P-type_domA"/>
</dbReference>
<evidence type="ECO:0000256" key="8">
    <source>
        <dbReference type="ARBA" id="ARBA00022989"/>
    </source>
</evidence>
<dbReference type="InterPro" id="IPR050510">
    <property type="entry name" value="Cation_transp_ATPase_P-type"/>
</dbReference>
<dbReference type="SUPFAM" id="SSF81665">
    <property type="entry name" value="Calcium ATPase, transmembrane domain M"/>
    <property type="match status" value="1"/>
</dbReference>
<dbReference type="InterPro" id="IPR036412">
    <property type="entry name" value="HAD-like_sf"/>
</dbReference>
<dbReference type="PANTHER" id="PTHR43294:SF21">
    <property type="entry name" value="CATION TRANSPORTING ATPASE"/>
    <property type="match status" value="1"/>
</dbReference>
<feature type="transmembrane region" description="Helical" evidence="10">
    <location>
        <begin position="845"/>
        <end position="863"/>
    </location>
</feature>
<dbReference type="InterPro" id="IPR023299">
    <property type="entry name" value="ATPase_P-typ_cyto_dom_N"/>
</dbReference>
<dbReference type="SFLD" id="SFLDF00027">
    <property type="entry name" value="p-type_atpase"/>
    <property type="match status" value="1"/>
</dbReference>
<dbReference type="InterPro" id="IPR018303">
    <property type="entry name" value="ATPase_P-typ_P_site"/>
</dbReference>
<organism evidence="12 13">
    <name type="scientific">Brotaphodocola catenula</name>
    <dbReference type="NCBI Taxonomy" id="2885361"/>
    <lineage>
        <taxon>Bacteria</taxon>
        <taxon>Bacillati</taxon>
        <taxon>Bacillota</taxon>
        <taxon>Clostridia</taxon>
        <taxon>Lachnospirales</taxon>
        <taxon>Lachnospiraceae</taxon>
        <taxon>Brotaphodocola</taxon>
    </lineage>
</organism>
<dbReference type="GO" id="GO:1902600">
    <property type="term" value="P:proton transmembrane transport"/>
    <property type="evidence" value="ECO:0007669"/>
    <property type="project" value="TreeGrafter"/>
</dbReference>
<feature type="transmembrane region" description="Helical" evidence="10">
    <location>
        <begin position="79"/>
        <end position="96"/>
    </location>
</feature>
<evidence type="ECO:0000259" key="11">
    <source>
        <dbReference type="SMART" id="SM00831"/>
    </source>
</evidence>
<dbReference type="PRINTS" id="PR00119">
    <property type="entry name" value="CATATPASE"/>
</dbReference>
<evidence type="ECO:0000256" key="2">
    <source>
        <dbReference type="ARBA" id="ARBA00005675"/>
    </source>
</evidence>
<dbReference type="InterPro" id="IPR044492">
    <property type="entry name" value="P_typ_ATPase_HD_dom"/>
</dbReference>
<evidence type="ECO:0000256" key="7">
    <source>
        <dbReference type="ARBA" id="ARBA00022967"/>
    </source>
</evidence>
<dbReference type="Gene3D" id="1.20.1110.10">
    <property type="entry name" value="Calcium-transporting ATPase, transmembrane domain"/>
    <property type="match status" value="4"/>
</dbReference>
<dbReference type="GO" id="GO:0016887">
    <property type="term" value="F:ATP hydrolysis activity"/>
    <property type="evidence" value="ECO:0007669"/>
    <property type="project" value="InterPro"/>
</dbReference>
<dbReference type="EMBL" id="JAJEPU010000028">
    <property type="protein sequence ID" value="MCC2165201.1"/>
    <property type="molecule type" value="Genomic_DNA"/>
</dbReference>
<dbReference type="SUPFAM" id="SSF81660">
    <property type="entry name" value="Metal cation-transporting ATPase, ATP-binding domain N"/>
    <property type="match status" value="1"/>
</dbReference>
<feature type="transmembrane region" description="Helical" evidence="10">
    <location>
        <begin position="273"/>
        <end position="293"/>
    </location>
</feature>
<dbReference type="SUPFAM" id="SSF81653">
    <property type="entry name" value="Calcium ATPase, transduction domain A"/>
    <property type="match status" value="1"/>
</dbReference>
<dbReference type="PROSITE" id="PS00154">
    <property type="entry name" value="ATPASE_E1_E2"/>
    <property type="match status" value="1"/>
</dbReference>
<evidence type="ECO:0000256" key="10">
    <source>
        <dbReference type="SAM" id="Phobius"/>
    </source>
</evidence>
<dbReference type="Gene3D" id="2.70.150.10">
    <property type="entry name" value="Calcium-transporting ATPase, cytoplasmic transduction domain A"/>
    <property type="match status" value="1"/>
</dbReference>
<keyword evidence="6" id="KW-0067">ATP-binding</keyword>
<dbReference type="GO" id="GO:0005524">
    <property type="term" value="F:ATP binding"/>
    <property type="evidence" value="ECO:0007669"/>
    <property type="project" value="UniProtKB-KW"/>
</dbReference>